<sequence>EIYECEYNDDGSNIATPLDEIYESEYDNDRSLVITLEAL</sequence>
<keyword evidence="2" id="KW-1185">Reference proteome</keyword>
<dbReference type="EMBL" id="CAJVQB010173444">
    <property type="protein sequence ID" value="CAG8857658.1"/>
    <property type="molecule type" value="Genomic_DNA"/>
</dbReference>
<gene>
    <name evidence="1" type="ORF">GMARGA_LOCUS46477</name>
</gene>
<organism evidence="1 2">
    <name type="scientific">Gigaspora margarita</name>
    <dbReference type="NCBI Taxonomy" id="4874"/>
    <lineage>
        <taxon>Eukaryota</taxon>
        <taxon>Fungi</taxon>
        <taxon>Fungi incertae sedis</taxon>
        <taxon>Mucoromycota</taxon>
        <taxon>Glomeromycotina</taxon>
        <taxon>Glomeromycetes</taxon>
        <taxon>Diversisporales</taxon>
        <taxon>Gigasporaceae</taxon>
        <taxon>Gigaspora</taxon>
    </lineage>
</organism>
<name>A0ABN7XQN4_GIGMA</name>
<protein>
    <submittedName>
        <fullName evidence="1">41221_t:CDS:1</fullName>
    </submittedName>
</protein>
<evidence type="ECO:0000313" key="2">
    <source>
        <dbReference type="Proteomes" id="UP000789901"/>
    </source>
</evidence>
<feature type="non-terminal residue" evidence="1">
    <location>
        <position position="1"/>
    </location>
</feature>
<comment type="caution">
    <text evidence="1">The sequence shown here is derived from an EMBL/GenBank/DDBJ whole genome shotgun (WGS) entry which is preliminary data.</text>
</comment>
<proteinExistence type="predicted"/>
<accession>A0ABN7XQN4</accession>
<reference evidence="1 2" key="1">
    <citation type="submission" date="2021-06" db="EMBL/GenBank/DDBJ databases">
        <authorList>
            <person name="Kallberg Y."/>
            <person name="Tangrot J."/>
            <person name="Rosling A."/>
        </authorList>
    </citation>
    <scope>NUCLEOTIDE SEQUENCE [LARGE SCALE GENOMIC DNA]</scope>
    <source>
        <strain evidence="1 2">120-4 pot B 10/14</strain>
    </source>
</reference>
<evidence type="ECO:0000313" key="1">
    <source>
        <dbReference type="EMBL" id="CAG8857658.1"/>
    </source>
</evidence>
<dbReference type="Proteomes" id="UP000789901">
    <property type="component" value="Unassembled WGS sequence"/>
</dbReference>
<feature type="non-terminal residue" evidence="1">
    <location>
        <position position="39"/>
    </location>
</feature>